<evidence type="ECO:0000313" key="2">
    <source>
        <dbReference type="Proteomes" id="UP000030753"/>
    </source>
</evidence>
<dbReference type="AlphaFoldDB" id="W9JB09"/>
<dbReference type="EMBL" id="JH717839">
    <property type="protein sequence ID" value="EWZ01885.1"/>
    <property type="molecule type" value="Genomic_DNA"/>
</dbReference>
<proteinExistence type="predicted"/>
<dbReference type="Proteomes" id="UP000030753">
    <property type="component" value="Unassembled WGS sequence"/>
</dbReference>
<gene>
    <name evidence="1" type="ORF">FOYG_01348</name>
</gene>
<name>W9JB09_FUSOX</name>
<accession>W9JB09</accession>
<organism evidence="1 2">
    <name type="scientific">Fusarium oxysporum NRRL 32931</name>
    <dbReference type="NCBI Taxonomy" id="660029"/>
    <lineage>
        <taxon>Eukaryota</taxon>
        <taxon>Fungi</taxon>
        <taxon>Dikarya</taxon>
        <taxon>Ascomycota</taxon>
        <taxon>Pezizomycotina</taxon>
        <taxon>Sordariomycetes</taxon>
        <taxon>Hypocreomycetidae</taxon>
        <taxon>Hypocreales</taxon>
        <taxon>Nectriaceae</taxon>
        <taxon>Fusarium</taxon>
        <taxon>Fusarium oxysporum species complex</taxon>
    </lineage>
</organism>
<evidence type="ECO:0000313" key="1">
    <source>
        <dbReference type="EMBL" id="EWZ01885.1"/>
    </source>
</evidence>
<sequence>MPLFPMQQLPIPVPQNYGQTDVNVSDNLTQLLLNLTPKIPTVTTNDLDLFSSSYSRNLERLMSKSVPNYRAQAQIDRFSTFI</sequence>
<protein>
    <submittedName>
        <fullName evidence="1">Uncharacterized protein</fullName>
    </submittedName>
</protein>
<dbReference type="HOGENOM" id="CLU_2558331_0_0_1"/>
<reference evidence="1 2" key="1">
    <citation type="submission" date="2011-06" db="EMBL/GenBank/DDBJ databases">
        <title>The Genome Sequence of Fusarium oxysporum FOSC 3-a.</title>
        <authorList>
            <consortium name="The Broad Institute Genome Sequencing Platform"/>
            <person name="Ma L.-J."/>
            <person name="Gale L.R."/>
            <person name="Schwartz D.C."/>
            <person name="Zhou S."/>
            <person name="Corby-Kistler H."/>
            <person name="Young S.K."/>
            <person name="Zeng Q."/>
            <person name="Gargeya S."/>
            <person name="Fitzgerald M."/>
            <person name="Haas B."/>
            <person name="Abouelleil A."/>
            <person name="Alvarado L."/>
            <person name="Arachchi H.M."/>
            <person name="Berlin A."/>
            <person name="Brown A."/>
            <person name="Chapman S.B."/>
            <person name="Chen Z."/>
            <person name="Dunbar C."/>
            <person name="Freedman E."/>
            <person name="Gearin G."/>
            <person name="Gellesch M."/>
            <person name="Goldberg J."/>
            <person name="Griggs A."/>
            <person name="Gujja S."/>
            <person name="Heiman D."/>
            <person name="Howarth C."/>
            <person name="Larson L."/>
            <person name="Lui A."/>
            <person name="MacDonald P.J.P."/>
            <person name="Mehta T."/>
            <person name="Montmayeur A."/>
            <person name="Murphy C."/>
            <person name="Neiman D."/>
            <person name="Pearson M."/>
            <person name="Priest M."/>
            <person name="Roberts A."/>
            <person name="Saif S."/>
            <person name="Shea T."/>
            <person name="Shenoy N."/>
            <person name="Sisk P."/>
            <person name="Stolte C."/>
            <person name="Sykes S."/>
            <person name="Wortman J."/>
            <person name="Nusbaum C."/>
            <person name="Birren B."/>
        </authorList>
    </citation>
    <scope>NUCLEOTIDE SEQUENCE [LARGE SCALE GENOMIC DNA]</scope>
    <source>
        <strain evidence="2">FOSC 3-a</strain>
    </source>
</reference>